<keyword evidence="1" id="KW-0812">Transmembrane</keyword>
<keyword evidence="1" id="KW-0472">Membrane</keyword>
<evidence type="ECO:0000313" key="3">
    <source>
        <dbReference type="Proteomes" id="UP000515680"/>
    </source>
</evidence>
<name>A0A6S5TUT0_PSEPU</name>
<dbReference type="AlphaFoldDB" id="A0A6S5TUT0"/>
<reference evidence="2 3" key="1">
    <citation type="submission" date="2019-12" db="EMBL/GenBank/DDBJ databases">
        <title>complete genome sequences of Pseudomonas putida str. WP8-W18-CRE-01 isolated from wastewater treatment plant effluent.</title>
        <authorList>
            <person name="Sekizuka T."/>
            <person name="Itokawa K."/>
            <person name="Yatsu K."/>
            <person name="Inamine Y."/>
            <person name="Kuroda M."/>
        </authorList>
    </citation>
    <scope>NUCLEOTIDE SEQUENCE [LARGE SCALE GENOMIC DNA]</scope>
    <source>
        <strain evidence="2 3">WP8-W18-CRE-01</strain>
    </source>
</reference>
<accession>A0A6S5TUT0</accession>
<dbReference type="EMBL" id="AP022227">
    <property type="protein sequence ID" value="BBT40272.1"/>
    <property type="molecule type" value="Genomic_DNA"/>
</dbReference>
<protein>
    <submittedName>
        <fullName evidence="2">Uncharacterized protein</fullName>
    </submittedName>
</protein>
<feature type="transmembrane region" description="Helical" evidence="1">
    <location>
        <begin position="52"/>
        <end position="74"/>
    </location>
</feature>
<sequence length="78" mass="9129">MWTLTMRCPVSIRSQPKRFLIFRASVRRTWNANCSFSNTSCRGGCAMLREEIYFTVVVVSIVLAIDLMALYVYFKRRP</sequence>
<dbReference type="Proteomes" id="UP000515680">
    <property type="component" value="Chromosome"/>
</dbReference>
<keyword evidence="1" id="KW-1133">Transmembrane helix</keyword>
<organism evidence="2 3">
    <name type="scientific">Pseudomonas putida</name>
    <name type="common">Arthrobacter siderocapsulatus</name>
    <dbReference type="NCBI Taxonomy" id="303"/>
    <lineage>
        <taxon>Bacteria</taxon>
        <taxon>Pseudomonadati</taxon>
        <taxon>Pseudomonadota</taxon>
        <taxon>Gammaproteobacteria</taxon>
        <taxon>Pseudomonadales</taxon>
        <taxon>Pseudomonadaceae</taxon>
        <taxon>Pseudomonas</taxon>
    </lineage>
</organism>
<evidence type="ECO:0000313" key="2">
    <source>
        <dbReference type="EMBL" id="BBT40272.1"/>
    </source>
</evidence>
<proteinExistence type="predicted"/>
<evidence type="ECO:0000256" key="1">
    <source>
        <dbReference type="SAM" id="Phobius"/>
    </source>
</evidence>
<gene>
    <name evidence="2" type="ORF">WP8W18C01_26130</name>
</gene>